<dbReference type="EMBL" id="JARBWL010000001">
    <property type="protein sequence ID" value="MDI2590815.1"/>
    <property type="molecule type" value="Genomic_DNA"/>
</dbReference>
<comment type="caution">
    <text evidence="4">The sequence shown here is derived from an EMBL/GenBank/DDBJ whole genome shotgun (WGS) entry which is preliminary data.</text>
</comment>
<evidence type="ECO:0000313" key="4">
    <source>
        <dbReference type="EMBL" id="MDI2590815.1"/>
    </source>
</evidence>
<feature type="compositionally biased region" description="Polar residues" evidence="1">
    <location>
        <begin position="183"/>
        <end position="196"/>
    </location>
</feature>
<accession>A0ABT6QIV3</accession>
<name>A0ABT6QIV3_9PSED</name>
<evidence type="ECO:0000256" key="1">
    <source>
        <dbReference type="SAM" id="MobiDB-lite"/>
    </source>
</evidence>
<sequence length="211" mass="22729">MSGSLQQNVGLFPLSYRIGTSAPGAQTLSLNLLVSTPQQEVTGTASVTQAINPPLDLHFDVWGEYSYLTVMSPGVSKILITVDGNQGGPHSNSMTGLEVRLVVGTDWQNGVANYRYFDGQRWHEVNGVPAQQVESVSSRVQLPPLEPGPVILPHPPIMPLYAAPIQSAIASGDLAQMKNLASQAKQQLDQHPQLQSALEAAKGEISRLERR</sequence>
<feature type="compositionally biased region" description="Basic and acidic residues" evidence="1">
    <location>
        <begin position="201"/>
        <end position="211"/>
    </location>
</feature>
<dbReference type="InterPro" id="IPR014994">
    <property type="entry name" value="DUF1843"/>
</dbReference>
<evidence type="ECO:0000259" key="3">
    <source>
        <dbReference type="Pfam" id="PF08898"/>
    </source>
</evidence>
<feature type="region of interest" description="Disordered" evidence="1">
    <location>
        <begin position="183"/>
        <end position="211"/>
    </location>
</feature>
<gene>
    <name evidence="4" type="ORF">POF45_05105</name>
</gene>
<protein>
    <submittedName>
        <fullName evidence="4">DUF1842 domain-containing protein</fullName>
    </submittedName>
</protein>
<dbReference type="InterPro" id="IPR014992">
    <property type="entry name" value="DUF1842"/>
</dbReference>
<organism evidence="4 5">
    <name type="scientific">Pseudomonas fungipugnans</name>
    <dbReference type="NCBI Taxonomy" id="3024217"/>
    <lineage>
        <taxon>Bacteria</taxon>
        <taxon>Pseudomonadati</taxon>
        <taxon>Pseudomonadota</taxon>
        <taxon>Gammaproteobacteria</taxon>
        <taxon>Pseudomonadales</taxon>
        <taxon>Pseudomonadaceae</taxon>
        <taxon>Pseudomonas</taxon>
    </lineage>
</organism>
<dbReference type="Proteomes" id="UP001159100">
    <property type="component" value="Unassembled WGS sequence"/>
</dbReference>
<dbReference type="RefSeq" id="WP_259494912.1">
    <property type="nucleotide sequence ID" value="NZ_JARBWL010000001.1"/>
</dbReference>
<evidence type="ECO:0000259" key="2">
    <source>
        <dbReference type="Pfam" id="PF08896"/>
    </source>
</evidence>
<feature type="domain" description="DUF1842" evidence="2">
    <location>
        <begin position="9"/>
        <end position="122"/>
    </location>
</feature>
<reference evidence="4 5" key="1">
    <citation type="submission" date="2023-02" db="EMBL/GenBank/DDBJ databases">
        <title>Pseudomonas chrutzelriedensis sp. nov., a potently antifungal strain isolated from moss.</title>
        <authorList>
            <person name="Schnyder A."/>
            <person name="Kalawong R."/>
            <person name="Eberl L."/>
            <person name="Agnoli K."/>
        </authorList>
    </citation>
    <scope>NUCLEOTIDE SEQUENCE [LARGE SCALE GENOMIC DNA]</scope>
    <source>
        <strain evidence="4 5">681</strain>
    </source>
</reference>
<dbReference type="Pfam" id="PF08896">
    <property type="entry name" value="DUF1842"/>
    <property type="match status" value="1"/>
</dbReference>
<proteinExistence type="predicted"/>
<evidence type="ECO:0000313" key="5">
    <source>
        <dbReference type="Proteomes" id="UP001159100"/>
    </source>
</evidence>
<feature type="domain" description="DUF1843" evidence="3">
    <location>
        <begin position="159"/>
        <end position="210"/>
    </location>
</feature>
<dbReference type="Pfam" id="PF08898">
    <property type="entry name" value="DUF1843"/>
    <property type="match status" value="1"/>
</dbReference>
<keyword evidence="5" id="KW-1185">Reference proteome</keyword>